<evidence type="ECO:0000256" key="10">
    <source>
        <dbReference type="RuleBase" id="RU361238"/>
    </source>
</evidence>
<keyword evidence="8" id="KW-1015">Disulfide bond</keyword>
<dbReference type="Pfam" id="PF07519">
    <property type="entry name" value="Tannase"/>
    <property type="match status" value="2"/>
</dbReference>
<dbReference type="Gene3D" id="3.40.50.1820">
    <property type="entry name" value="alpha/beta hydrolase"/>
    <property type="match status" value="1"/>
</dbReference>
<evidence type="ECO:0000256" key="2">
    <source>
        <dbReference type="ARBA" id="ARBA00022487"/>
    </source>
</evidence>
<dbReference type="AlphaFoldDB" id="U4L0F9"/>
<evidence type="ECO:0000256" key="9">
    <source>
        <dbReference type="ARBA" id="ARBA00034075"/>
    </source>
</evidence>
<accession>U4L0F9</accession>
<dbReference type="STRING" id="1076935.U4L0F9"/>
<dbReference type="Proteomes" id="UP000018144">
    <property type="component" value="Unassembled WGS sequence"/>
</dbReference>
<evidence type="ECO:0000256" key="4">
    <source>
        <dbReference type="ARBA" id="ARBA00022723"/>
    </source>
</evidence>
<dbReference type="InterPro" id="IPR029058">
    <property type="entry name" value="AB_hydrolase_fold"/>
</dbReference>
<evidence type="ECO:0000313" key="11">
    <source>
        <dbReference type="EMBL" id="CCX08573.1"/>
    </source>
</evidence>
<reference evidence="11 12" key="1">
    <citation type="journal article" date="2013" name="PLoS Genet.">
        <title>The genome and development-dependent transcriptomes of Pyronema confluens: a window into fungal evolution.</title>
        <authorList>
            <person name="Traeger S."/>
            <person name="Altegoer F."/>
            <person name="Freitag M."/>
            <person name="Gabaldon T."/>
            <person name="Kempken F."/>
            <person name="Kumar A."/>
            <person name="Marcet-Houben M."/>
            <person name="Poggeler S."/>
            <person name="Stajich J.E."/>
            <person name="Nowrousian M."/>
        </authorList>
    </citation>
    <scope>NUCLEOTIDE SEQUENCE [LARGE SCALE GENOMIC DNA]</scope>
    <source>
        <strain evidence="12">CBS 100304</strain>
        <tissue evidence="11">Vegetative mycelium</tissue>
    </source>
</reference>
<keyword evidence="3" id="KW-0858">Xylan degradation</keyword>
<keyword evidence="5" id="KW-0732">Signal</keyword>
<evidence type="ECO:0000256" key="7">
    <source>
        <dbReference type="ARBA" id="ARBA00022837"/>
    </source>
</evidence>
<evidence type="ECO:0000313" key="12">
    <source>
        <dbReference type="Proteomes" id="UP000018144"/>
    </source>
</evidence>
<keyword evidence="4" id="KW-0479">Metal-binding</keyword>
<gene>
    <name evidence="11" type="ORF">PCON_08166</name>
</gene>
<organism evidence="11 12">
    <name type="scientific">Pyronema omphalodes (strain CBS 100304)</name>
    <name type="common">Pyronema confluens</name>
    <dbReference type="NCBI Taxonomy" id="1076935"/>
    <lineage>
        <taxon>Eukaryota</taxon>
        <taxon>Fungi</taxon>
        <taxon>Dikarya</taxon>
        <taxon>Ascomycota</taxon>
        <taxon>Pezizomycotina</taxon>
        <taxon>Pezizomycetes</taxon>
        <taxon>Pezizales</taxon>
        <taxon>Pyronemataceae</taxon>
        <taxon>Pyronema</taxon>
    </lineage>
</organism>
<dbReference type="GO" id="GO:0030600">
    <property type="term" value="F:feruloyl esterase activity"/>
    <property type="evidence" value="ECO:0007669"/>
    <property type="project" value="UniProtKB-EC"/>
</dbReference>
<keyword evidence="2" id="KW-0719">Serine esterase</keyword>
<comment type="catalytic activity">
    <reaction evidence="9">
        <text>feruloyl-polysaccharide + H2O = ferulate + polysaccharide.</text>
        <dbReference type="EC" id="3.1.1.73"/>
    </reaction>
</comment>
<dbReference type="EMBL" id="HF935421">
    <property type="protein sequence ID" value="CCX08573.1"/>
    <property type="molecule type" value="Genomic_DNA"/>
</dbReference>
<dbReference type="OMA" id="AWFPREY"/>
<dbReference type="GO" id="GO:0046872">
    <property type="term" value="F:metal ion binding"/>
    <property type="evidence" value="ECO:0007669"/>
    <property type="project" value="UniProtKB-KW"/>
</dbReference>
<dbReference type="OrthoDB" id="3039123at2759"/>
<keyword evidence="7" id="KW-0106">Calcium</keyword>
<dbReference type="PANTHER" id="PTHR33938">
    <property type="entry name" value="FERULOYL ESTERASE B-RELATED"/>
    <property type="match status" value="1"/>
</dbReference>
<proteinExistence type="inferred from homology"/>
<evidence type="ECO:0000256" key="8">
    <source>
        <dbReference type="ARBA" id="ARBA00023157"/>
    </source>
</evidence>
<evidence type="ECO:0000256" key="6">
    <source>
        <dbReference type="ARBA" id="ARBA00022801"/>
    </source>
</evidence>
<keyword evidence="12" id="KW-1185">Reference proteome</keyword>
<dbReference type="PANTHER" id="PTHR33938:SF15">
    <property type="entry name" value="FERULOYL ESTERASE B-RELATED"/>
    <property type="match status" value="1"/>
</dbReference>
<evidence type="ECO:0000256" key="1">
    <source>
        <dbReference type="ARBA" id="ARBA00006249"/>
    </source>
</evidence>
<sequence>MDFLQLSNITFAMVNPIRLLPFLPLALGASTAKPTADHCTSFGASLNLPNTKVLHTTHLPGNQTFSLPGADSTCDQSTTAAASLCRLSLVVNTTTSSQVQMELWLPDDWSGRTSVVGNGGLNGCIDYANLNYLSSYNFAVVGSNNGHNGTGGAPFLNAPEVITDFAWRAIHTESDMVKEIVKRYYGKKQKKAYYVGCSTGGRQGFKSAQDFPEDFDGILAGAPAFDFNHLLGWSGILSRYNGAPSGKPIIGKELLAEVGKDIISQCDMIDGVKDGIIDHPDQCIYRPEAMLCSETKKDLCLTPQQAEVIRRIFEPIYGMDGKLLYPRYEPGADFGGYATMTFSGDLFQYALDWAKYVVYNNTSYTGSDYGLQTIAAADALNPGNISTWKQDLSAFSTRGGKVISYHGRADPLIPSGNSARYYDGVVRTMGQSKVSEFYRLFMAPGMGHCGGGVGADMFGQIGRLQTGIPKDKEHNILLALIDWVENGKAPEQITGTKIVNETVEAQRVHCPYPGKSVLLKGGDWRKAGSWKCVA</sequence>
<name>U4L0F9_PYROM</name>
<comment type="similarity">
    <text evidence="1 10">Belongs to the tannase family.</text>
</comment>
<dbReference type="GO" id="GO:0045493">
    <property type="term" value="P:xylan catabolic process"/>
    <property type="evidence" value="ECO:0007669"/>
    <property type="project" value="UniProtKB-KW"/>
</dbReference>
<dbReference type="SUPFAM" id="SSF53474">
    <property type="entry name" value="alpha/beta-Hydrolases"/>
    <property type="match status" value="1"/>
</dbReference>
<keyword evidence="6 10" id="KW-0378">Hydrolase</keyword>
<evidence type="ECO:0000256" key="5">
    <source>
        <dbReference type="ARBA" id="ARBA00022729"/>
    </source>
</evidence>
<protein>
    <recommendedName>
        <fullName evidence="10">Carboxylic ester hydrolase</fullName>
        <ecNumber evidence="10">3.1.1.-</ecNumber>
    </recommendedName>
</protein>
<keyword evidence="3" id="KW-0119">Carbohydrate metabolism</keyword>
<dbReference type="eggNOG" id="ENOG502QPXZ">
    <property type="taxonomic scope" value="Eukaryota"/>
</dbReference>
<dbReference type="EC" id="3.1.1.-" evidence="10"/>
<evidence type="ECO:0000256" key="3">
    <source>
        <dbReference type="ARBA" id="ARBA00022651"/>
    </source>
</evidence>
<keyword evidence="3" id="KW-0624">Polysaccharide degradation</keyword>
<dbReference type="InterPro" id="IPR011118">
    <property type="entry name" value="Tannase/feruloyl_esterase"/>
</dbReference>